<dbReference type="AlphaFoldDB" id="A0A6C0U3L4"/>
<gene>
    <name evidence="1" type="ORF">G3T16_16520</name>
</gene>
<accession>A0A6C0U3L4</accession>
<dbReference type="Proteomes" id="UP000477680">
    <property type="component" value="Chromosome"/>
</dbReference>
<organism evidence="1 2">
    <name type="scientific">Kineobactrum salinum</name>
    <dbReference type="NCBI Taxonomy" id="2708301"/>
    <lineage>
        <taxon>Bacteria</taxon>
        <taxon>Pseudomonadati</taxon>
        <taxon>Pseudomonadota</taxon>
        <taxon>Gammaproteobacteria</taxon>
        <taxon>Cellvibrionales</taxon>
        <taxon>Halieaceae</taxon>
        <taxon>Kineobactrum</taxon>
    </lineage>
</organism>
<protein>
    <submittedName>
        <fullName evidence="1">Uncharacterized protein</fullName>
    </submittedName>
</protein>
<evidence type="ECO:0000313" key="2">
    <source>
        <dbReference type="Proteomes" id="UP000477680"/>
    </source>
</evidence>
<name>A0A6C0U3L4_9GAMM</name>
<dbReference type="KEGG" id="kim:G3T16_16520"/>
<dbReference type="RefSeq" id="WP_163496194.1">
    <property type="nucleotide sequence ID" value="NZ_CP048711.1"/>
</dbReference>
<evidence type="ECO:0000313" key="1">
    <source>
        <dbReference type="EMBL" id="QIB66760.1"/>
    </source>
</evidence>
<dbReference type="EMBL" id="CP048711">
    <property type="protein sequence ID" value="QIB66760.1"/>
    <property type="molecule type" value="Genomic_DNA"/>
</dbReference>
<keyword evidence="2" id="KW-1185">Reference proteome</keyword>
<proteinExistence type="predicted"/>
<reference evidence="1 2" key="1">
    <citation type="submission" date="2020-02" db="EMBL/GenBank/DDBJ databases">
        <title>Genome sequencing for Kineobactrum sp. M2.</title>
        <authorList>
            <person name="Park S.-J."/>
        </authorList>
    </citation>
    <scope>NUCLEOTIDE SEQUENCE [LARGE SCALE GENOMIC DNA]</scope>
    <source>
        <strain evidence="1 2">M2</strain>
    </source>
</reference>
<sequence length="213" mass="24155">MRNLYLIQALVQPRLDLRDSMTASPFYRQQQQQQELDIHQQRLLSIQRNAVAQGASLLTDFIAGAGAGSQVLQARAWLALADWHQWNGNRHRAREDYAALAGHLIETGQSTLLQEWFAEPVELPDNGVFLRDPGTGGISLAARYDVSADGRARNLETDAEDEEHKGFAMRLYRSLLATRFRPRFDNGQAVTATGLERSYRYLDREAIKRFQSP</sequence>